<gene>
    <name evidence="1" type="ORF">ABC228_01405</name>
</gene>
<dbReference type="EMBL" id="JBDIML010000001">
    <property type="protein sequence ID" value="MEN2765831.1"/>
    <property type="molecule type" value="Genomic_DNA"/>
</dbReference>
<reference evidence="1 2" key="1">
    <citation type="submission" date="2024-05" db="EMBL/GenBank/DDBJ databases">
        <authorList>
            <person name="Haq I."/>
            <person name="Ullah Z."/>
            <person name="Ahmad R."/>
            <person name="Li M."/>
            <person name="Tong Y."/>
        </authorList>
    </citation>
    <scope>NUCLEOTIDE SEQUENCE [LARGE SCALE GENOMIC DNA]</scope>
    <source>
        <strain evidence="1 2">16A2E</strain>
    </source>
</reference>
<dbReference type="Pfam" id="PF05135">
    <property type="entry name" value="Phage_connect_1"/>
    <property type="match status" value="1"/>
</dbReference>
<dbReference type="InterPro" id="IPR021146">
    <property type="entry name" value="Phage_gp6-like_head-tail"/>
</dbReference>
<accession>A0ABU9XC37</accession>
<protein>
    <submittedName>
        <fullName evidence="1">Phage head-tail connector protein</fullName>
    </submittedName>
</protein>
<keyword evidence="2" id="KW-1185">Reference proteome</keyword>
<comment type="caution">
    <text evidence="1">The sequence shown here is derived from an EMBL/GenBank/DDBJ whole genome shotgun (WGS) entry which is preliminary data.</text>
</comment>
<proteinExistence type="predicted"/>
<dbReference type="Proteomes" id="UP001444625">
    <property type="component" value="Unassembled WGS sequence"/>
</dbReference>
<sequence>MTLIDEIAKMGEIDKTKYMDYLTIMIPILVEYAEHNCNNTFSQLDDNDQMNLPAGVKLFISESIKHKLSSKGLASRTMGEISYSYDTDLPDRVMNHLKPYKKVRFN</sequence>
<organism evidence="1 2">
    <name type="scientific">Ornithinibacillus xuwenensis</name>
    <dbReference type="NCBI Taxonomy" id="3144668"/>
    <lineage>
        <taxon>Bacteria</taxon>
        <taxon>Bacillati</taxon>
        <taxon>Bacillota</taxon>
        <taxon>Bacilli</taxon>
        <taxon>Bacillales</taxon>
        <taxon>Bacillaceae</taxon>
        <taxon>Ornithinibacillus</taxon>
    </lineage>
</organism>
<dbReference type="InterPro" id="IPR053746">
    <property type="entry name" value="Viral_HT_Connector_Assembly"/>
</dbReference>
<dbReference type="RefSeq" id="WP_345823303.1">
    <property type="nucleotide sequence ID" value="NZ_JBDIML010000001.1"/>
</dbReference>
<name>A0ABU9XC37_9BACI</name>
<dbReference type="Gene3D" id="1.10.246.150">
    <property type="match status" value="1"/>
</dbReference>
<evidence type="ECO:0000313" key="1">
    <source>
        <dbReference type="EMBL" id="MEN2765831.1"/>
    </source>
</evidence>
<evidence type="ECO:0000313" key="2">
    <source>
        <dbReference type="Proteomes" id="UP001444625"/>
    </source>
</evidence>